<evidence type="ECO:0000313" key="3">
    <source>
        <dbReference type="EMBL" id="TPH13361.1"/>
    </source>
</evidence>
<dbReference type="OrthoDB" id="9758209at2"/>
<proteinExistence type="inferred from homology"/>
<dbReference type="SUPFAM" id="SSF53187">
    <property type="entry name" value="Zn-dependent exopeptidases"/>
    <property type="match status" value="1"/>
</dbReference>
<name>A0A502KTI9_9GAMM</name>
<dbReference type="GO" id="GO:0004181">
    <property type="term" value="F:metallocarboxypeptidase activity"/>
    <property type="evidence" value="ECO:0007669"/>
    <property type="project" value="InterPro"/>
</dbReference>
<protein>
    <recommendedName>
        <fullName evidence="2">Peptidase M14 domain-containing protein</fullName>
    </recommendedName>
</protein>
<dbReference type="GO" id="GO:0008270">
    <property type="term" value="F:zinc ion binding"/>
    <property type="evidence" value="ECO:0007669"/>
    <property type="project" value="InterPro"/>
</dbReference>
<organism evidence="3 4">
    <name type="scientific">Litorilituus lipolyticus</name>
    <dbReference type="NCBI Taxonomy" id="2491017"/>
    <lineage>
        <taxon>Bacteria</taxon>
        <taxon>Pseudomonadati</taxon>
        <taxon>Pseudomonadota</taxon>
        <taxon>Gammaproteobacteria</taxon>
        <taxon>Alteromonadales</taxon>
        <taxon>Colwelliaceae</taxon>
        <taxon>Litorilituus</taxon>
    </lineage>
</organism>
<accession>A0A502KTI9</accession>
<dbReference type="EMBL" id="SAWY01000036">
    <property type="protein sequence ID" value="TPH13361.1"/>
    <property type="molecule type" value="Genomic_DNA"/>
</dbReference>
<dbReference type="Pfam" id="PF00246">
    <property type="entry name" value="Peptidase_M14"/>
    <property type="match status" value="1"/>
</dbReference>
<dbReference type="SUPFAM" id="SSF52317">
    <property type="entry name" value="Class I glutamine amidotransferase-like"/>
    <property type="match status" value="1"/>
</dbReference>
<dbReference type="InterPro" id="IPR029062">
    <property type="entry name" value="Class_I_gatase-like"/>
</dbReference>
<comment type="caution">
    <text evidence="3">The sequence shown here is derived from an EMBL/GenBank/DDBJ whole genome shotgun (WGS) entry which is preliminary data.</text>
</comment>
<reference evidence="3 4" key="1">
    <citation type="submission" date="2019-01" db="EMBL/GenBank/DDBJ databases">
        <title>Litorilituus lipolytica sp. nov., isolated from intertidal sand of the Yellow Sea in China.</title>
        <authorList>
            <person name="Liu A."/>
        </authorList>
    </citation>
    <scope>NUCLEOTIDE SEQUENCE [LARGE SCALE GENOMIC DNA]</scope>
    <source>
        <strain evidence="3 4">RZ04</strain>
    </source>
</reference>
<feature type="domain" description="Peptidase M14" evidence="2">
    <location>
        <begin position="52"/>
        <end position="343"/>
    </location>
</feature>
<dbReference type="RefSeq" id="WP_140604778.1">
    <property type="nucleotide sequence ID" value="NZ_SAWY01000036.1"/>
</dbReference>
<gene>
    <name evidence="3" type="ORF">EPA86_14315</name>
</gene>
<dbReference type="Gene3D" id="3.40.50.880">
    <property type="match status" value="1"/>
</dbReference>
<dbReference type="InterPro" id="IPR000834">
    <property type="entry name" value="Peptidase_M14"/>
</dbReference>
<keyword evidence="4" id="KW-1185">Reference proteome</keyword>
<sequence length="849" mass="96143">MLLLRLLIILSFFIFSSVVQASSITHYLPKSASYNQAIPLPSMSLGFEIGQRHIRHDQLSQYFYQLSTASSRVMLTSMGRTPQFREQLLVTISSPENLAKLPQLLAKNSNETKDTQKPLVVWLGYSVHGDEISGANAAMVVAYYLAASNETSIEQILQNTIIVLEPSINPDGMDRFVNWVTTYRNSSDNSDVNHIEHHQDWVTGRTNHFWFDLNRDWLLLSQQESRHRLAYYHQYQPHVVGDFHEMGHNSSYFFQPGIRSRNHPLTPADNYNLTAAMAEFHAKALDKQHRLYYSEENFDDFYFGKGSTYPDINGSIGILFEQASSRGMQQQTNNGLLTFEDSIKNHVLTSLSTIEGAWHHREALIQYKKDFYQSALKLAKKQKIAGYLLHEAHDSYRLSALLSKLQQHQISIYPLTEDYEYKDKLYSKEHSYFVPLAQPQYRLIQALFNQQSHFKDNTFYDVSGWTLPLAMNIEHQALRRTRGLSLSQQAWQPPATIITNEVNKQTYSYAFNWQNYLAPKLLNRLLAKGVKAKVATKAFTSVVDGKKQHFSKGSIVLLAGIQSIENWQDIVVNASNEVGIKLFNISTGLTPIGVDLGSSSFKVIKQPKVLLIGGQSISQYEAGEVRFYLDETLNIPVSVIKHNNLARRNISDYSHIIMVNGNYQHMSEKVTSKLKSWVKQGGVIIGQKRAATWLADNEILSAKIASKKQIDQLFDHQNLSYEDKEALAGRKRIAGAIFETELDTSHPLAFGYTSKSLALFRNSTLIIEHPQQPFITVAKYTPTPLLSGYTDQNLTNRLAHNAAIVAHNYGKGKVIATSDVLAFRGYWHGSAKLLANSIFFAHAFSASAK</sequence>
<dbReference type="AlphaFoldDB" id="A0A502KTI9"/>
<evidence type="ECO:0000259" key="2">
    <source>
        <dbReference type="PROSITE" id="PS52035"/>
    </source>
</evidence>
<evidence type="ECO:0000313" key="4">
    <source>
        <dbReference type="Proteomes" id="UP000315303"/>
    </source>
</evidence>
<dbReference type="PROSITE" id="PS52035">
    <property type="entry name" value="PEPTIDASE_M14"/>
    <property type="match status" value="1"/>
</dbReference>
<comment type="similarity">
    <text evidence="1">Belongs to the peptidase M14 family.</text>
</comment>
<dbReference type="Gene3D" id="3.40.630.10">
    <property type="entry name" value="Zn peptidases"/>
    <property type="match status" value="1"/>
</dbReference>
<dbReference type="Proteomes" id="UP000315303">
    <property type="component" value="Unassembled WGS sequence"/>
</dbReference>
<evidence type="ECO:0000256" key="1">
    <source>
        <dbReference type="PROSITE-ProRule" id="PRU01379"/>
    </source>
</evidence>
<feature type="active site" description="Proton donor/acceptor" evidence="1">
    <location>
        <position position="321"/>
    </location>
</feature>
<dbReference type="GO" id="GO:0006508">
    <property type="term" value="P:proteolysis"/>
    <property type="evidence" value="ECO:0007669"/>
    <property type="project" value="InterPro"/>
</dbReference>
<dbReference type="CDD" id="cd03143">
    <property type="entry name" value="A4_beta-galactosidase_middle_domain"/>
    <property type="match status" value="1"/>
</dbReference>